<evidence type="ECO:0000259" key="2">
    <source>
        <dbReference type="Pfam" id="PF19054"/>
    </source>
</evidence>
<protein>
    <submittedName>
        <fullName evidence="3">Helix-turn-helix transcriptional regulator</fullName>
    </submittedName>
</protein>
<evidence type="ECO:0000256" key="1">
    <source>
        <dbReference type="SAM" id="MobiDB-lite"/>
    </source>
</evidence>
<reference evidence="4" key="1">
    <citation type="journal article" date="2019" name="Int. J. Syst. Evol. Microbiol.">
        <title>The Global Catalogue of Microorganisms (GCM) 10K type strain sequencing project: providing services to taxonomists for standard genome sequencing and annotation.</title>
        <authorList>
            <consortium name="The Broad Institute Genomics Platform"/>
            <consortium name="The Broad Institute Genome Sequencing Center for Infectious Disease"/>
            <person name="Wu L."/>
            <person name="Ma J."/>
        </authorList>
    </citation>
    <scope>NUCLEOTIDE SEQUENCE [LARGE SCALE GENOMIC DNA]</scope>
    <source>
        <strain evidence="4">JCM 17494</strain>
    </source>
</reference>
<feature type="compositionally biased region" description="Basic and acidic residues" evidence="1">
    <location>
        <begin position="283"/>
        <end position="292"/>
    </location>
</feature>
<dbReference type="RefSeq" id="WP_346135058.1">
    <property type="nucleotide sequence ID" value="NZ_BAABBE010000029.1"/>
</dbReference>
<dbReference type="InterPro" id="IPR043917">
    <property type="entry name" value="DUF5753"/>
</dbReference>
<accession>A0ABP7BZU2</accession>
<keyword evidence="4" id="KW-1185">Reference proteome</keyword>
<name>A0ABP7BZU2_9PSEU</name>
<dbReference type="Proteomes" id="UP001500711">
    <property type="component" value="Unassembled WGS sequence"/>
</dbReference>
<dbReference type="EMBL" id="BAABBE010000029">
    <property type="protein sequence ID" value="GAA3674925.1"/>
    <property type="molecule type" value="Genomic_DNA"/>
</dbReference>
<organism evidence="3 4">
    <name type="scientific">Lentzea roselyniae</name>
    <dbReference type="NCBI Taxonomy" id="531940"/>
    <lineage>
        <taxon>Bacteria</taxon>
        <taxon>Bacillati</taxon>
        <taxon>Actinomycetota</taxon>
        <taxon>Actinomycetes</taxon>
        <taxon>Pseudonocardiales</taxon>
        <taxon>Pseudonocardiaceae</taxon>
        <taxon>Lentzea</taxon>
    </lineage>
</organism>
<feature type="region of interest" description="Disordered" evidence="1">
    <location>
        <begin position="282"/>
        <end position="331"/>
    </location>
</feature>
<evidence type="ECO:0000313" key="3">
    <source>
        <dbReference type="EMBL" id="GAA3674925.1"/>
    </source>
</evidence>
<gene>
    <name evidence="3" type="ORF">GCM10022267_72280</name>
</gene>
<sequence length="353" mass="39077">MPKRISTARGREFGAGLRAAITGADLTSRVAADIVDWDEAKLSNVVNGKGGATQLEVAVLLGVCHVNAEEVAHLLSLYGETHIQGWWQQHGRCSPIRLRTVVEHLKVATTPISWHTHMVPLFLQTTDYLREVLRASSTAPADELAERVQAQLAMQSSVRRNVKCTFFLHEFALHLRVGGAEVHAGQLLHLLFMANRPNVRIRIVPAAHGAHAGLAGPFTQLTFAKYEPLVWVETENSSLLAEAKDAIDGYETVVRALEEQSLDEAESTALITRLYETLQPARHHADTAETRLTEPFPPPASRSAVSESRRRSGPPRRRSSDNRSPASLGSRSRRFRPWCCRMPRCSARSCARP</sequence>
<feature type="domain" description="DUF5753" evidence="2">
    <location>
        <begin position="99"/>
        <end position="273"/>
    </location>
</feature>
<comment type="caution">
    <text evidence="3">The sequence shown here is derived from an EMBL/GenBank/DDBJ whole genome shotgun (WGS) entry which is preliminary data.</text>
</comment>
<evidence type="ECO:0000313" key="4">
    <source>
        <dbReference type="Proteomes" id="UP001500711"/>
    </source>
</evidence>
<proteinExistence type="predicted"/>
<dbReference type="Pfam" id="PF19054">
    <property type="entry name" value="DUF5753"/>
    <property type="match status" value="1"/>
</dbReference>